<comment type="caution">
    <text evidence="1">The sequence shown here is derived from an EMBL/GenBank/DDBJ whole genome shotgun (WGS) entry which is preliminary data.</text>
</comment>
<name>A0A8X6I9G4_9ARAC</name>
<organism evidence="1 2">
    <name type="scientific">Trichonephila inaurata madagascariensis</name>
    <dbReference type="NCBI Taxonomy" id="2747483"/>
    <lineage>
        <taxon>Eukaryota</taxon>
        <taxon>Metazoa</taxon>
        <taxon>Ecdysozoa</taxon>
        <taxon>Arthropoda</taxon>
        <taxon>Chelicerata</taxon>
        <taxon>Arachnida</taxon>
        <taxon>Araneae</taxon>
        <taxon>Araneomorphae</taxon>
        <taxon>Entelegynae</taxon>
        <taxon>Araneoidea</taxon>
        <taxon>Nephilidae</taxon>
        <taxon>Trichonephila</taxon>
        <taxon>Trichonephila inaurata</taxon>
    </lineage>
</organism>
<reference evidence="1" key="1">
    <citation type="submission" date="2020-08" db="EMBL/GenBank/DDBJ databases">
        <title>Multicomponent nature underlies the extraordinary mechanical properties of spider dragline silk.</title>
        <authorList>
            <person name="Kono N."/>
            <person name="Nakamura H."/>
            <person name="Mori M."/>
            <person name="Yoshida Y."/>
            <person name="Ohtoshi R."/>
            <person name="Malay A.D."/>
            <person name="Moran D.A.P."/>
            <person name="Tomita M."/>
            <person name="Numata K."/>
            <person name="Arakawa K."/>
        </authorList>
    </citation>
    <scope>NUCLEOTIDE SEQUENCE</scope>
</reference>
<dbReference type="AlphaFoldDB" id="A0A8X6I9G4"/>
<dbReference type="Proteomes" id="UP000886998">
    <property type="component" value="Unassembled WGS sequence"/>
</dbReference>
<accession>A0A8X6I9G4</accession>
<dbReference type="EMBL" id="BMAV01024748">
    <property type="protein sequence ID" value="GFS35796.1"/>
    <property type="molecule type" value="Genomic_DNA"/>
</dbReference>
<evidence type="ECO:0000313" key="2">
    <source>
        <dbReference type="Proteomes" id="UP000886998"/>
    </source>
</evidence>
<protein>
    <submittedName>
        <fullName evidence="1">Uncharacterized protein</fullName>
    </submittedName>
</protein>
<keyword evidence="2" id="KW-1185">Reference proteome</keyword>
<evidence type="ECO:0000313" key="1">
    <source>
        <dbReference type="EMBL" id="GFS35796.1"/>
    </source>
</evidence>
<proteinExistence type="predicted"/>
<gene>
    <name evidence="1" type="ORF">TNIN_133671</name>
</gene>
<sequence>MVTDLFTTPKCIRKVGRSRGHLKSLKLYLKSYFREQNSTDLLRETNPDSGISVFSQNNELENKRKVYSFPFVYAPVCISMRSPPSGCRISLKKK</sequence>